<dbReference type="Gene3D" id="3.40.50.300">
    <property type="entry name" value="P-loop containing nucleotide triphosphate hydrolases"/>
    <property type="match status" value="1"/>
</dbReference>
<evidence type="ECO:0000313" key="4">
    <source>
        <dbReference type="EMBL" id="QED28361.1"/>
    </source>
</evidence>
<dbReference type="InterPro" id="IPR003593">
    <property type="entry name" value="AAA+_ATPase"/>
</dbReference>
<feature type="domain" description="ABC transporter" evidence="3">
    <location>
        <begin position="2"/>
        <end position="235"/>
    </location>
</feature>
<organism evidence="4 5">
    <name type="scientific">Microvenator marinus</name>
    <dbReference type="NCBI Taxonomy" id="2600177"/>
    <lineage>
        <taxon>Bacteria</taxon>
        <taxon>Deltaproteobacteria</taxon>
        <taxon>Bradymonadales</taxon>
        <taxon>Microvenatoraceae</taxon>
        <taxon>Microvenator</taxon>
    </lineage>
</organism>
<protein>
    <submittedName>
        <fullName evidence="4">ABC transporter ATP-binding protein</fullName>
    </submittedName>
</protein>
<evidence type="ECO:0000256" key="1">
    <source>
        <dbReference type="ARBA" id="ARBA00022741"/>
    </source>
</evidence>
<dbReference type="EMBL" id="CP042467">
    <property type="protein sequence ID" value="QED28361.1"/>
    <property type="molecule type" value="Genomic_DNA"/>
</dbReference>
<keyword evidence="5" id="KW-1185">Reference proteome</keyword>
<keyword evidence="2 4" id="KW-0067">ATP-binding</keyword>
<evidence type="ECO:0000256" key="2">
    <source>
        <dbReference type="ARBA" id="ARBA00022840"/>
    </source>
</evidence>
<sequence length="249" mass="27137">MISLQEVSVSFGQKPCIQGVSLELEETGAIALIGPNGAGKTTLLRAIAGLQEAEGRVVLDGAAVSGLSVKERAQKLTYLGNSEEVVFDFSALECVLMAVAAGRGFFELESEADVAKARQALEVLGVAHVADQALNTLSSGERQRVWIARTLLKNAPVWLLDEPTSNLDIKYQRRVLEFFKEESKERLVVAVMHDLNALDGFFERVVLMHEGRIVADGPPSDVLEPAILEPVYGTRIQRLQADGRLAILW</sequence>
<dbReference type="SUPFAM" id="SSF52540">
    <property type="entry name" value="P-loop containing nucleoside triphosphate hydrolases"/>
    <property type="match status" value="1"/>
</dbReference>
<evidence type="ECO:0000259" key="3">
    <source>
        <dbReference type="PROSITE" id="PS50893"/>
    </source>
</evidence>
<dbReference type="InterPro" id="IPR003439">
    <property type="entry name" value="ABC_transporter-like_ATP-bd"/>
</dbReference>
<evidence type="ECO:0000313" key="5">
    <source>
        <dbReference type="Proteomes" id="UP000321595"/>
    </source>
</evidence>
<dbReference type="PROSITE" id="PS50893">
    <property type="entry name" value="ABC_TRANSPORTER_2"/>
    <property type="match status" value="1"/>
</dbReference>
<dbReference type="RefSeq" id="WP_146960717.1">
    <property type="nucleotide sequence ID" value="NZ_CP042467.1"/>
</dbReference>
<dbReference type="OrthoDB" id="9809450at2"/>
<accession>A0A5B8XSX8</accession>
<dbReference type="CDD" id="cd03214">
    <property type="entry name" value="ABC_Iron-Siderophores_B12_Hemin"/>
    <property type="match status" value="1"/>
</dbReference>
<dbReference type="SMART" id="SM00382">
    <property type="entry name" value="AAA"/>
    <property type="match status" value="1"/>
</dbReference>
<dbReference type="GO" id="GO:0005524">
    <property type="term" value="F:ATP binding"/>
    <property type="evidence" value="ECO:0007669"/>
    <property type="project" value="UniProtKB-KW"/>
</dbReference>
<reference evidence="4 5" key="1">
    <citation type="submission" date="2019-08" db="EMBL/GenBank/DDBJ databases">
        <authorList>
            <person name="Liang Q."/>
        </authorList>
    </citation>
    <scope>NUCLEOTIDE SEQUENCE [LARGE SCALE GENOMIC DNA]</scope>
    <source>
        <strain evidence="4 5">V1718</strain>
    </source>
</reference>
<dbReference type="AlphaFoldDB" id="A0A5B8XSX8"/>
<dbReference type="Proteomes" id="UP000321595">
    <property type="component" value="Chromosome"/>
</dbReference>
<gene>
    <name evidence="4" type="ORF">FRD01_14195</name>
</gene>
<name>A0A5B8XSX8_9DELT</name>
<dbReference type="GO" id="GO:0016887">
    <property type="term" value="F:ATP hydrolysis activity"/>
    <property type="evidence" value="ECO:0007669"/>
    <property type="project" value="InterPro"/>
</dbReference>
<keyword evidence="1" id="KW-0547">Nucleotide-binding</keyword>
<dbReference type="PANTHER" id="PTHR42794:SF2">
    <property type="entry name" value="ABC TRANSPORTER ATP-BINDING PROTEIN"/>
    <property type="match status" value="1"/>
</dbReference>
<dbReference type="InterPro" id="IPR017871">
    <property type="entry name" value="ABC_transporter-like_CS"/>
</dbReference>
<dbReference type="PANTHER" id="PTHR42794">
    <property type="entry name" value="HEMIN IMPORT ATP-BINDING PROTEIN HMUV"/>
    <property type="match status" value="1"/>
</dbReference>
<dbReference type="Pfam" id="PF00005">
    <property type="entry name" value="ABC_tran"/>
    <property type="match status" value="1"/>
</dbReference>
<proteinExistence type="predicted"/>
<dbReference type="PROSITE" id="PS00211">
    <property type="entry name" value="ABC_TRANSPORTER_1"/>
    <property type="match status" value="1"/>
</dbReference>
<dbReference type="KEGG" id="bbae:FRD01_14195"/>
<dbReference type="InterPro" id="IPR027417">
    <property type="entry name" value="P-loop_NTPase"/>
</dbReference>